<protein>
    <submittedName>
        <fullName evidence="2">Uncharacterized protein</fullName>
    </submittedName>
</protein>
<proteinExistence type="predicted"/>
<gene>
    <name evidence="2" type="ORF">Raf01_68710</name>
</gene>
<evidence type="ECO:0000313" key="2">
    <source>
        <dbReference type="EMBL" id="GIH18699.1"/>
    </source>
</evidence>
<feature type="region of interest" description="Disordered" evidence="1">
    <location>
        <begin position="113"/>
        <end position="205"/>
    </location>
</feature>
<organism evidence="2 3">
    <name type="scientific">Rugosimonospora africana</name>
    <dbReference type="NCBI Taxonomy" id="556532"/>
    <lineage>
        <taxon>Bacteria</taxon>
        <taxon>Bacillati</taxon>
        <taxon>Actinomycetota</taxon>
        <taxon>Actinomycetes</taxon>
        <taxon>Micromonosporales</taxon>
        <taxon>Micromonosporaceae</taxon>
        <taxon>Rugosimonospora</taxon>
    </lineage>
</organism>
<sequence>MTENANSTGSAREEAERLVAAALAAASVAARGIARNASPLAGVAGTAERLLAGNTGGHVATGSAECCVCPLCRAIAAVRDPSPELALKLASGASDLASGLSGVLRSVSDLVSGVPVPRSEPQESRPRPAPDPDSVWHTATTRRPARSGGRPADRASDERSEQPAAPDDPWAAATADDPWHAATTAPVPPAGPPEAADEPAPPDAD</sequence>
<feature type="compositionally biased region" description="Low complexity" evidence="1">
    <location>
        <begin position="163"/>
        <end position="185"/>
    </location>
</feature>
<comment type="caution">
    <text evidence="2">The sequence shown here is derived from an EMBL/GenBank/DDBJ whole genome shotgun (WGS) entry which is preliminary data.</text>
</comment>
<dbReference type="AlphaFoldDB" id="A0A8J3VU63"/>
<accession>A0A8J3VU63</accession>
<evidence type="ECO:0000256" key="1">
    <source>
        <dbReference type="SAM" id="MobiDB-lite"/>
    </source>
</evidence>
<name>A0A8J3VU63_9ACTN</name>
<dbReference type="EMBL" id="BONZ01000070">
    <property type="protein sequence ID" value="GIH18699.1"/>
    <property type="molecule type" value="Genomic_DNA"/>
</dbReference>
<feature type="compositionally biased region" description="Basic and acidic residues" evidence="1">
    <location>
        <begin position="151"/>
        <end position="161"/>
    </location>
</feature>
<evidence type="ECO:0000313" key="3">
    <source>
        <dbReference type="Proteomes" id="UP000642748"/>
    </source>
</evidence>
<reference evidence="2" key="1">
    <citation type="submission" date="2021-01" db="EMBL/GenBank/DDBJ databases">
        <title>Whole genome shotgun sequence of Rugosimonospora africana NBRC 104875.</title>
        <authorList>
            <person name="Komaki H."/>
            <person name="Tamura T."/>
        </authorList>
    </citation>
    <scope>NUCLEOTIDE SEQUENCE</scope>
    <source>
        <strain evidence="2">NBRC 104875</strain>
    </source>
</reference>
<dbReference type="Proteomes" id="UP000642748">
    <property type="component" value="Unassembled WGS sequence"/>
</dbReference>
<keyword evidence="3" id="KW-1185">Reference proteome</keyword>
<feature type="compositionally biased region" description="Basic and acidic residues" evidence="1">
    <location>
        <begin position="120"/>
        <end position="130"/>
    </location>
</feature>
<dbReference type="RefSeq" id="WP_203922197.1">
    <property type="nucleotide sequence ID" value="NZ_BONZ01000070.1"/>
</dbReference>